<dbReference type="Proteomes" id="UP000004933">
    <property type="component" value="Unassembled WGS sequence"/>
</dbReference>
<keyword evidence="1" id="KW-0812">Transmembrane</keyword>
<evidence type="ECO:0000313" key="3">
    <source>
        <dbReference type="Proteomes" id="UP000004933"/>
    </source>
</evidence>
<feature type="transmembrane region" description="Helical" evidence="1">
    <location>
        <begin position="34"/>
        <end position="54"/>
    </location>
</feature>
<accession>A0ABC9P3T2</accession>
<reference evidence="2 3" key="1">
    <citation type="submission" date="2010-09" db="EMBL/GenBank/DDBJ databases">
        <authorList>
            <person name="Weinstock G."/>
            <person name="Sodergren E."/>
            <person name="Clifton S."/>
            <person name="Fulton L."/>
            <person name="Fulton B."/>
            <person name="Courtney L."/>
            <person name="Fronick C."/>
            <person name="Harrison M."/>
            <person name="Strong C."/>
            <person name="Farmer C."/>
            <person name="Delahaunty K."/>
            <person name="Markovic C."/>
            <person name="Hall O."/>
            <person name="Minx P."/>
            <person name="Tomlinson C."/>
            <person name="Mitreva M."/>
            <person name="Hou S."/>
            <person name="Chen J."/>
            <person name="Wollam A."/>
            <person name="Pepin K.H."/>
            <person name="Johnson M."/>
            <person name="Bhonagiri V."/>
            <person name="Zhang X."/>
            <person name="Suruliraj S."/>
            <person name="Warren W."/>
            <person name="Chinwalla A."/>
            <person name="Mardis E.R."/>
            <person name="Wilson R.K."/>
        </authorList>
    </citation>
    <scope>NUCLEOTIDE SEQUENCE [LARGE SCALE GENOMIC DNA]</scope>
    <source>
        <strain evidence="2 3">TX0630</strain>
    </source>
</reference>
<keyword evidence="1" id="KW-1133">Transmembrane helix</keyword>
<protein>
    <recommendedName>
        <fullName evidence="4">Group-specific protein</fullName>
    </recommendedName>
</protein>
<proteinExistence type="predicted"/>
<dbReference type="EMBL" id="AEBE01000099">
    <property type="protein sequence ID" value="EFU89625.1"/>
    <property type="molecule type" value="Genomic_DNA"/>
</dbReference>
<evidence type="ECO:0000256" key="1">
    <source>
        <dbReference type="SAM" id="Phobius"/>
    </source>
</evidence>
<comment type="caution">
    <text evidence="2">The sequence shown here is derived from an EMBL/GenBank/DDBJ whole genome shotgun (WGS) entry which is preliminary data.</text>
</comment>
<gene>
    <name evidence="2" type="ORF">HMPREF9511_02398</name>
</gene>
<organism evidence="2 3">
    <name type="scientific">Enterococcus faecalis TX0630</name>
    <dbReference type="NCBI Taxonomy" id="749508"/>
    <lineage>
        <taxon>Bacteria</taxon>
        <taxon>Bacillati</taxon>
        <taxon>Bacillota</taxon>
        <taxon>Bacilli</taxon>
        <taxon>Lactobacillales</taxon>
        <taxon>Enterococcaceae</taxon>
        <taxon>Enterococcus</taxon>
    </lineage>
</organism>
<feature type="transmembrane region" description="Helical" evidence="1">
    <location>
        <begin position="12"/>
        <end position="28"/>
    </location>
</feature>
<dbReference type="AlphaFoldDB" id="A0ABC9P3T2"/>
<evidence type="ECO:0000313" key="2">
    <source>
        <dbReference type="EMBL" id="EFU89625.1"/>
    </source>
</evidence>
<name>A0ABC9P3T2_ENTFL</name>
<sequence>MKMTIKNNQTFWSILWFSITWLLVKLFFDKPFELREYLLIVGFYAVIMVSIDYFDLFGRKKNNKE</sequence>
<evidence type="ECO:0008006" key="4">
    <source>
        <dbReference type="Google" id="ProtNLM"/>
    </source>
</evidence>
<keyword evidence="1" id="KW-0472">Membrane</keyword>